<dbReference type="Proteomes" id="UP000663823">
    <property type="component" value="Unassembled WGS sequence"/>
</dbReference>
<accession>A0A820FBP3</accession>
<feature type="non-terminal residue" evidence="1">
    <location>
        <position position="1"/>
    </location>
</feature>
<gene>
    <name evidence="1" type="ORF">OTI717_LOCUS40699</name>
</gene>
<name>A0A820FBP3_9BILA</name>
<organism evidence="1 2">
    <name type="scientific">Rotaria sordida</name>
    <dbReference type="NCBI Taxonomy" id="392033"/>
    <lineage>
        <taxon>Eukaryota</taxon>
        <taxon>Metazoa</taxon>
        <taxon>Spiralia</taxon>
        <taxon>Gnathifera</taxon>
        <taxon>Rotifera</taxon>
        <taxon>Eurotatoria</taxon>
        <taxon>Bdelloidea</taxon>
        <taxon>Philodinida</taxon>
        <taxon>Philodinidae</taxon>
        <taxon>Rotaria</taxon>
    </lineage>
</organism>
<protein>
    <submittedName>
        <fullName evidence="1">Uncharacterized protein</fullName>
    </submittedName>
</protein>
<dbReference type="AlphaFoldDB" id="A0A820FBP3"/>
<dbReference type="EMBL" id="CAJOAX010034592">
    <property type="protein sequence ID" value="CAF4259168.1"/>
    <property type="molecule type" value="Genomic_DNA"/>
</dbReference>
<proteinExistence type="predicted"/>
<evidence type="ECO:0000313" key="2">
    <source>
        <dbReference type="Proteomes" id="UP000663823"/>
    </source>
</evidence>
<reference evidence="1" key="1">
    <citation type="submission" date="2021-02" db="EMBL/GenBank/DDBJ databases">
        <authorList>
            <person name="Nowell W R."/>
        </authorList>
    </citation>
    <scope>NUCLEOTIDE SEQUENCE</scope>
</reference>
<comment type="caution">
    <text evidence="1">The sequence shown here is derived from an EMBL/GenBank/DDBJ whole genome shotgun (WGS) entry which is preliminary data.</text>
</comment>
<evidence type="ECO:0000313" key="1">
    <source>
        <dbReference type="EMBL" id="CAF4259168.1"/>
    </source>
</evidence>
<sequence>KDKLKRLLIQIQCDPPQNNTYYNFTYLDTMLEDYLDATDGHSRVISYCTQPNWLFKQDTPHIYPDNASLTDWRYPVGTKLVNDTRQALGDYYGRLFAWYARV</sequence>